<dbReference type="EMBL" id="BNAY01000006">
    <property type="protein sequence ID" value="GHH25797.1"/>
    <property type="molecule type" value="Genomic_DNA"/>
</dbReference>
<dbReference type="Gene3D" id="3.30.720.120">
    <property type="match status" value="1"/>
</dbReference>
<evidence type="ECO:0000259" key="1">
    <source>
        <dbReference type="PROSITE" id="PS51819"/>
    </source>
</evidence>
<dbReference type="Proteomes" id="UP000635387">
    <property type="component" value="Unassembled WGS sequence"/>
</dbReference>
<evidence type="ECO:0000313" key="3">
    <source>
        <dbReference type="Proteomes" id="UP000635387"/>
    </source>
</evidence>
<accession>A0ABQ3M3B7</accession>
<reference evidence="3" key="1">
    <citation type="journal article" date="2019" name="Int. J. Syst. Evol. Microbiol.">
        <title>The Global Catalogue of Microorganisms (GCM) 10K type strain sequencing project: providing services to taxonomists for standard genome sequencing and annotation.</title>
        <authorList>
            <consortium name="The Broad Institute Genomics Platform"/>
            <consortium name="The Broad Institute Genome Sequencing Center for Infectious Disease"/>
            <person name="Wu L."/>
            <person name="Ma J."/>
        </authorList>
    </citation>
    <scope>NUCLEOTIDE SEQUENCE [LARGE SCALE GENOMIC DNA]</scope>
    <source>
        <strain evidence="3">CGMCC 4.7683</strain>
    </source>
</reference>
<dbReference type="Pfam" id="PF00903">
    <property type="entry name" value="Glyoxalase"/>
    <property type="match status" value="1"/>
</dbReference>
<sequence length="155" mass="17365">MAVRIGCQAVPMTETQERLASLHSYLAYRDAAKALRWLESAFGFETVMEFPDDKGRILHSELRLGGASIIVFSAEEDYDRATRKGETVGHGLYVSLPTQEAVDAVFASAIEAGATTVWKPENTEWGNYRFRVDDLEGYEWTFGTHIPGEPQTDWS</sequence>
<organism evidence="2 3">
    <name type="scientific">Amycolatopsis oliviviridis</name>
    <dbReference type="NCBI Taxonomy" id="1471590"/>
    <lineage>
        <taxon>Bacteria</taxon>
        <taxon>Bacillati</taxon>
        <taxon>Actinomycetota</taxon>
        <taxon>Actinomycetes</taxon>
        <taxon>Pseudonocardiales</taxon>
        <taxon>Pseudonocardiaceae</taxon>
        <taxon>Amycolatopsis</taxon>
    </lineage>
</organism>
<gene>
    <name evidence="2" type="ORF">GCM10017790_52030</name>
</gene>
<keyword evidence="3" id="KW-1185">Reference proteome</keyword>
<dbReference type="PROSITE" id="PS51819">
    <property type="entry name" value="VOC"/>
    <property type="match status" value="1"/>
</dbReference>
<feature type="domain" description="VOC" evidence="1">
    <location>
        <begin position="18"/>
        <end position="145"/>
    </location>
</feature>
<comment type="caution">
    <text evidence="2">The sequence shown here is derived from an EMBL/GenBank/DDBJ whole genome shotgun (WGS) entry which is preliminary data.</text>
</comment>
<dbReference type="PANTHER" id="PTHR34109">
    <property type="entry name" value="BNAUNNG04460D PROTEIN-RELATED"/>
    <property type="match status" value="1"/>
</dbReference>
<dbReference type="SUPFAM" id="SSF54593">
    <property type="entry name" value="Glyoxalase/Bleomycin resistance protein/Dihydroxybiphenyl dioxygenase"/>
    <property type="match status" value="1"/>
</dbReference>
<dbReference type="InterPro" id="IPR037523">
    <property type="entry name" value="VOC_core"/>
</dbReference>
<dbReference type="Gene3D" id="3.30.720.110">
    <property type="match status" value="1"/>
</dbReference>
<proteinExistence type="predicted"/>
<protein>
    <submittedName>
        <fullName evidence="2">Glyoxalase</fullName>
    </submittedName>
</protein>
<name>A0ABQ3M3B7_9PSEU</name>
<dbReference type="InterPro" id="IPR029068">
    <property type="entry name" value="Glyas_Bleomycin-R_OHBP_Dase"/>
</dbReference>
<evidence type="ECO:0000313" key="2">
    <source>
        <dbReference type="EMBL" id="GHH25797.1"/>
    </source>
</evidence>
<dbReference type="InterPro" id="IPR004360">
    <property type="entry name" value="Glyas_Fos-R_dOase_dom"/>
</dbReference>